<dbReference type="InterPro" id="IPR032675">
    <property type="entry name" value="LRR_dom_sf"/>
</dbReference>
<dbReference type="OrthoDB" id="2306455at2759"/>
<name>A0A397SBW8_9GLOM</name>
<dbReference type="Gene3D" id="3.80.10.10">
    <property type="entry name" value="Ribonuclease Inhibitor"/>
    <property type="match status" value="1"/>
</dbReference>
<organism evidence="1 2">
    <name type="scientific">Glomus cerebriforme</name>
    <dbReference type="NCBI Taxonomy" id="658196"/>
    <lineage>
        <taxon>Eukaryota</taxon>
        <taxon>Fungi</taxon>
        <taxon>Fungi incertae sedis</taxon>
        <taxon>Mucoromycota</taxon>
        <taxon>Glomeromycotina</taxon>
        <taxon>Glomeromycetes</taxon>
        <taxon>Glomerales</taxon>
        <taxon>Glomeraceae</taxon>
        <taxon>Glomus</taxon>
    </lineage>
</organism>
<evidence type="ECO:0000313" key="1">
    <source>
        <dbReference type="EMBL" id="RIA81507.1"/>
    </source>
</evidence>
<sequence>METPSKKKESNALELLNDDVLRLILHSLYEACLRDFDTLESIRAKHIKAVKMLLPLGYTSRKFAKLVLPYVWKYARIVTNSSNNLRSHNIEISEILKKDNLLFPYGEYLKELEINFTVNSGDEYCIDIPYISSLLQIIVNRCTNIYQLNFLAKVEHKNRTEFQMRPKHDDAINQSFKIYMNIYPWNDFRNLVSKAFGQGSLIEVTLSSDFILMDDECLINITQKNPGIRKLSLRGSQFTNEGIETALQFLGDSLKELEIYNLLGDGSSRALRSYPLSINIETLLRPCRNLQSIHLVGIKYKPAKLSDKLESYICPLQSITINQVDEETLTHLFSVVNKQTLFQVNITNPYDVIKWDSFFCSSILPFATGGSLENLILFILRCQNHRYSAYALDPKIIMKNIMNTLKISENTTNLLCSKLKRWRIFVGKDMGDQIYSVESEGVDFVSKTCILDYDRLALSEYCY</sequence>
<proteinExistence type="predicted"/>
<comment type="caution">
    <text evidence="1">The sequence shown here is derived from an EMBL/GenBank/DDBJ whole genome shotgun (WGS) entry which is preliminary data.</text>
</comment>
<gene>
    <name evidence="1" type="ORF">C1645_790265</name>
</gene>
<dbReference type="EMBL" id="QKYT01000784">
    <property type="protein sequence ID" value="RIA81507.1"/>
    <property type="molecule type" value="Genomic_DNA"/>
</dbReference>
<accession>A0A397SBW8</accession>
<keyword evidence="2" id="KW-1185">Reference proteome</keyword>
<dbReference type="Proteomes" id="UP000265703">
    <property type="component" value="Unassembled WGS sequence"/>
</dbReference>
<evidence type="ECO:0000313" key="2">
    <source>
        <dbReference type="Proteomes" id="UP000265703"/>
    </source>
</evidence>
<dbReference type="AlphaFoldDB" id="A0A397SBW8"/>
<protein>
    <submittedName>
        <fullName evidence="1">Uncharacterized protein</fullName>
    </submittedName>
</protein>
<reference evidence="1 2" key="1">
    <citation type="submission" date="2018-06" db="EMBL/GenBank/DDBJ databases">
        <title>Comparative genomics reveals the genomic features of Rhizophagus irregularis, R. cerebriforme, R. diaphanum and Gigaspora rosea, and their symbiotic lifestyle signature.</title>
        <authorList>
            <person name="Morin E."/>
            <person name="San Clemente H."/>
            <person name="Chen E.C.H."/>
            <person name="De La Providencia I."/>
            <person name="Hainaut M."/>
            <person name="Kuo A."/>
            <person name="Kohler A."/>
            <person name="Murat C."/>
            <person name="Tang N."/>
            <person name="Roy S."/>
            <person name="Loubradou J."/>
            <person name="Henrissat B."/>
            <person name="Grigoriev I.V."/>
            <person name="Corradi N."/>
            <person name="Roux C."/>
            <person name="Martin F.M."/>
        </authorList>
    </citation>
    <scope>NUCLEOTIDE SEQUENCE [LARGE SCALE GENOMIC DNA]</scope>
    <source>
        <strain evidence="1 2">DAOM 227022</strain>
    </source>
</reference>